<proteinExistence type="predicted"/>
<evidence type="ECO:0000313" key="4">
    <source>
        <dbReference type="Proteomes" id="UP000326951"/>
    </source>
</evidence>
<keyword evidence="3" id="KW-0449">Lipoprotein</keyword>
<feature type="region of interest" description="Disordered" evidence="1">
    <location>
        <begin position="127"/>
        <end position="153"/>
    </location>
</feature>
<reference evidence="3 4" key="1">
    <citation type="submission" date="2019-09" db="EMBL/GenBank/DDBJ databases">
        <title>Complete genome sequence of Sporolactobacillus terrae 70-3.</title>
        <authorList>
            <person name="Tanaka N."/>
            <person name="Shiwa Y."/>
            <person name="Fujita N."/>
            <person name="Tanasupawat S."/>
        </authorList>
    </citation>
    <scope>NUCLEOTIDE SEQUENCE [LARGE SCALE GENOMIC DNA]</scope>
    <source>
        <strain evidence="3 4">70-3</strain>
    </source>
</reference>
<dbReference type="InterPro" id="IPR011426">
    <property type="entry name" value="CamS"/>
</dbReference>
<feature type="signal peptide" evidence="2">
    <location>
        <begin position="1"/>
        <end position="26"/>
    </location>
</feature>
<dbReference type="Proteomes" id="UP000326951">
    <property type="component" value="Chromosome"/>
</dbReference>
<name>A0A5K7X567_9BACL</name>
<dbReference type="PROSITE" id="PS51257">
    <property type="entry name" value="PROKAR_LIPOPROTEIN"/>
    <property type="match status" value="1"/>
</dbReference>
<accession>A0A5K7X567</accession>
<feature type="chain" id="PRO_5038820979" evidence="2">
    <location>
        <begin position="27"/>
        <end position="412"/>
    </location>
</feature>
<gene>
    <name evidence="3" type="primary">yerH</name>
    <name evidence="3" type="ORF">St703_25650</name>
</gene>
<organism evidence="3 4">
    <name type="scientific">Sporolactobacillus terrae</name>
    <dbReference type="NCBI Taxonomy" id="269673"/>
    <lineage>
        <taxon>Bacteria</taxon>
        <taxon>Bacillati</taxon>
        <taxon>Bacillota</taxon>
        <taxon>Bacilli</taxon>
        <taxon>Bacillales</taxon>
        <taxon>Sporolactobacillaceae</taxon>
        <taxon>Sporolactobacillus</taxon>
    </lineage>
</organism>
<keyword evidence="2" id="KW-0732">Signal</keyword>
<protein>
    <submittedName>
        <fullName evidence="3">Putative lipoprotein YerH</fullName>
    </submittedName>
</protein>
<dbReference type="Gene3D" id="3.10.570.10">
    <property type="entry name" value="sex pheromone staph- cam373 precursor domain"/>
    <property type="match status" value="1"/>
</dbReference>
<evidence type="ECO:0000256" key="1">
    <source>
        <dbReference type="SAM" id="MobiDB-lite"/>
    </source>
</evidence>
<feature type="region of interest" description="Disordered" evidence="1">
    <location>
        <begin position="33"/>
        <end position="54"/>
    </location>
</feature>
<dbReference type="CDD" id="cd13440">
    <property type="entry name" value="CamS_repeat_2"/>
    <property type="match status" value="1"/>
</dbReference>
<dbReference type="RefSeq" id="WP_028983589.1">
    <property type="nucleotide sequence ID" value="NZ_AP021853.1"/>
</dbReference>
<sequence length="412" mass="46486">MKWKKAAAAVSILLALQLILSGCWFNASKDSKVKNSEGKTENASLIPSTNDSDYQMLRPKSGNTTRGYIQYGPDNRVDMDQLESGLMDLSKNVFGPGDYVFQSGQYLTDKDINSMLYRYMNEPQRLANKKTNDSSKRQPVVDGLNPKLGKGKNIVEQSKNSPKYLNYVLEQDYMKKNSSGAYKIAGMSIALSLNSVYADSINYKDKLYPISEKLNQAKVKEWGKSQAAKVVQRIRGLKDSENNPIQELQNIPIYVTLYMTAGPDSLVPGNFFASAEVASDSSSINKWTTIKQQHVLFPSDQATKDYKSDLQKFDQFKTDIQKYYPNYLGVIGKGFYQNDELADITLEINFNKFVDKTELIGFTNYVASVVKNRLAFPQHVPVHIYISSGSNAEALVERTKDMDEPYVHIYQQ</sequence>
<dbReference type="EMBL" id="AP021853">
    <property type="protein sequence ID" value="BBN99860.1"/>
    <property type="molecule type" value="Genomic_DNA"/>
</dbReference>
<evidence type="ECO:0000313" key="3">
    <source>
        <dbReference type="EMBL" id="BBN99860.1"/>
    </source>
</evidence>
<dbReference type="PIRSF" id="PIRSF012509">
    <property type="entry name" value="CamS"/>
    <property type="match status" value="1"/>
</dbReference>
<evidence type="ECO:0000256" key="2">
    <source>
        <dbReference type="SAM" id="SignalP"/>
    </source>
</evidence>
<dbReference type="AlphaFoldDB" id="A0A5K7X567"/>
<dbReference type="CDD" id="cd13441">
    <property type="entry name" value="CamS_repeat_1"/>
    <property type="match status" value="1"/>
</dbReference>
<dbReference type="Pfam" id="PF07537">
    <property type="entry name" value="CamS"/>
    <property type="match status" value="1"/>
</dbReference>
<feature type="compositionally biased region" description="Polar residues" evidence="1">
    <location>
        <begin position="41"/>
        <end position="53"/>
    </location>
</feature>